<dbReference type="Ensembl" id="ENSSRHT00000086633.1">
    <property type="protein sequence ID" value="ENSSRHP00000084355.1"/>
    <property type="gene ID" value="ENSSRHG00000041759.1"/>
</dbReference>
<evidence type="ECO:0000259" key="2">
    <source>
        <dbReference type="Pfam" id="PF17751"/>
    </source>
</evidence>
<dbReference type="GO" id="GO:0045944">
    <property type="term" value="P:positive regulation of transcription by RNA polymerase II"/>
    <property type="evidence" value="ECO:0007669"/>
    <property type="project" value="TreeGrafter"/>
</dbReference>
<dbReference type="Ensembl" id="ENSSRHT00000086635.1">
    <property type="protein sequence ID" value="ENSSRHP00000084357.1"/>
    <property type="gene ID" value="ENSSRHG00000041759.1"/>
</dbReference>
<dbReference type="Ensembl" id="ENSSRHT00000086634.1">
    <property type="protein sequence ID" value="ENSSRHP00000084356.1"/>
    <property type="gene ID" value="ENSSRHG00000041759.1"/>
</dbReference>
<proteinExistence type="predicted"/>
<evidence type="ECO:0000256" key="1">
    <source>
        <dbReference type="ARBA" id="ARBA00023054"/>
    </source>
</evidence>
<sequence>MEKTWGVEFRNVGSCYFPQSRVDCHYTINPQHTWASNHWIGLFKVGWTSVKDYHTFVWAVAPSSYKEGTSVNCCVNFQGL</sequence>
<keyword evidence="4" id="KW-1185">Reference proteome</keyword>
<dbReference type="PANTHER" id="PTHR31915:SF5">
    <property type="entry name" value="CALCIUM-BINDING AND COILED-COIL DOMAIN-CONTAINING PROTEIN 1"/>
    <property type="match status" value="1"/>
</dbReference>
<organism evidence="3 4">
    <name type="scientific">Sinocyclocheilus rhinocerous</name>
    <dbReference type="NCBI Taxonomy" id="307959"/>
    <lineage>
        <taxon>Eukaryota</taxon>
        <taxon>Metazoa</taxon>
        <taxon>Chordata</taxon>
        <taxon>Craniata</taxon>
        <taxon>Vertebrata</taxon>
        <taxon>Euteleostomi</taxon>
        <taxon>Actinopterygii</taxon>
        <taxon>Neopterygii</taxon>
        <taxon>Teleostei</taxon>
        <taxon>Ostariophysi</taxon>
        <taxon>Cypriniformes</taxon>
        <taxon>Cyprinidae</taxon>
        <taxon>Cyprininae</taxon>
        <taxon>Sinocyclocheilus</taxon>
    </lineage>
</organism>
<evidence type="ECO:0000313" key="4">
    <source>
        <dbReference type="Proteomes" id="UP000472270"/>
    </source>
</evidence>
<accession>A0A673LY35</accession>
<dbReference type="PANTHER" id="PTHR31915">
    <property type="entry name" value="SKICH DOMAIN-CONTAINING PROTEIN"/>
    <property type="match status" value="1"/>
</dbReference>
<dbReference type="InterPro" id="IPR041611">
    <property type="entry name" value="SKICH"/>
</dbReference>
<dbReference type="Pfam" id="PF17751">
    <property type="entry name" value="SKICH"/>
    <property type="match status" value="1"/>
</dbReference>
<protein>
    <recommendedName>
        <fullName evidence="2">SKICH domain-containing protein</fullName>
    </recommendedName>
</protein>
<dbReference type="GO" id="GO:0003713">
    <property type="term" value="F:transcription coactivator activity"/>
    <property type="evidence" value="ECO:0007669"/>
    <property type="project" value="TreeGrafter"/>
</dbReference>
<evidence type="ECO:0000313" key="3">
    <source>
        <dbReference type="Ensembl" id="ENSSRHP00000084355.1"/>
    </source>
</evidence>
<feature type="domain" description="SKICH" evidence="2">
    <location>
        <begin position="7"/>
        <end position="78"/>
    </location>
</feature>
<dbReference type="Gene3D" id="2.60.40.2840">
    <property type="match status" value="1"/>
</dbReference>
<dbReference type="InterPro" id="IPR051002">
    <property type="entry name" value="UBA_autophagy_assoc_protein"/>
</dbReference>
<dbReference type="AlphaFoldDB" id="A0A673LY35"/>
<keyword evidence="1" id="KW-0175">Coiled coil</keyword>
<name>A0A673LY35_9TELE</name>
<dbReference type="Proteomes" id="UP000472270">
    <property type="component" value="Unassembled WGS sequence"/>
</dbReference>
<reference evidence="3" key="1">
    <citation type="submission" date="2025-05" db="UniProtKB">
        <authorList>
            <consortium name="Ensembl"/>
        </authorList>
    </citation>
    <scope>IDENTIFICATION</scope>
</reference>